<name>A0A5C5WB78_9BACT</name>
<dbReference type="Pfam" id="PF00400">
    <property type="entry name" value="WD40"/>
    <property type="match status" value="3"/>
</dbReference>
<dbReference type="EMBL" id="SJPH01000002">
    <property type="protein sequence ID" value="TWT47854.1"/>
    <property type="molecule type" value="Genomic_DNA"/>
</dbReference>
<evidence type="ECO:0000313" key="3">
    <source>
        <dbReference type="Proteomes" id="UP000318995"/>
    </source>
</evidence>
<dbReference type="InterPro" id="IPR015943">
    <property type="entry name" value="WD40/YVTN_repeat-like_dom_sf"/>
</dbReference>
<sequence>MMMSPGNASRRIGAIATLWMTVTSGSLLAVEYVDPVAYVRLRSQGHTGAVNAVAFSPDGESLYSAGNDKTVRVWRRPSGAEGPWSAAPALRWEVGYGVPGRIYALAMDPLSGAVAVGGRGGRGAGGEVIWFDPAKPKAFRSWRYPIDDADPNTPQHEQVVRCLAFSPDGAWFASADLDGQVLLWRGADRQPLGELLPPVRRVNARDDRLWRPTGWEPRWRPLAWADGQSLLFPRIDEKDLYETPSGVVPLWRVYLHNAVTGETAEAGGQADTVYPGLIMAIASSPAGRRFAVAGIDRLNLYEQQAAGGYRIKTLEMSIASSATIRALCFTNDGRSLVVARDSSGGGGAVQIIAIDTAPTAAKRTLAVTPTTVDSCAASPDGKLIAYSVGSSVCLVGPSADKKPTPLFLEGGPQVDRVAFLKGDNQESTRLMVRSGGVTWVVDPAAESLVDRLPPSAAEPPDAQLGQTARGWAFDTTKLVVTRNGRAMPKLPIDSAMEGGVRSQAWCWIPGPDGAPRALAIGTETSGGLFVFDLSSVGPTPRLVRKFVGHEGAVTTLAARADGMMLASGADDGTAAFWSLADLFDAKQDALMRLWGVRLVDAGGTGSRVAGVAAQGPFFNRGVRRGDRVVRIRYRERGPLLEATDHATIVAQLTRFDPSAQAAAPLLEIAKSNPQPTKRQPIGLSFAPIWSPVLSLYANDEAWVAWTPTGHYDSSVGGDRMIGWQFNGRQGEAPSFATAQQHHRKFRREALIRELLAAESAEKAAAIEQVLQKQTVDNKQLPQVQVTQQEAQEDGSLKVSVAVDAPPGETIDEIALVDAEGRKVDRVEGPFQPGDQVDLTLQPVTGAEQSVTARVYGSSGTADSKDRVDYQPSPLVAEKLDRQEAAKEVFYLLAIGVSEYDEQVGMGQLEYADTDAKYVAQVFRDHQAYDDVVVRVLTTREMTTGARLRESLEWLSSVADGNDTIGLFFAGHSRASEGDVSLIPSDGDLSGLASAEVIRQCFDRSLGRKVLILDSCNSGRFREAIHRRARESDDTDVGVSLFASCAADEQAREDAEAKMGVFTELVVKGLGGAASRRSSTVVSDTDLAGFLRQDPKALERFSTSMQEPVLYIPFAFERKSDLRLTQPGR</sequence>
<evidence type="ECO:0000313" key="2">
    <source>
        <dbReference type="EMBL" id="TWT47854.1"/>
    </source>
</evidence>
<keyword evidence="3" id="KW-1185">Reference proteome</keyword>
<gene>
    <name evidence="2" type="ORF">Pla111_14800</name>
</gene>
<dbReference type="InterPro" id="IPR036322">
    <property type="entry name" value="WD40_repeat_dom_sf"/>
</dbReference>
<dbReference type="AlphaFoldDB" id="A0A5C5WB78"/>
<keyword evidence="1" id="KW-0853">WD repeat</keyword>
<dbReference type="SUPFAM" id="SSF69322">
    <property type="entry name" value="Tricorn protease domain 2"/>
    <property type="match status" value="1"/>
</dbReference>
<dbReference type="PANTHER" id="PTHR19879:SF9">
    <property type="entry name" value="TRANSCRIPTION INITIATION FACTOR TFIID SUBUNIT 5"/>
    <property type="match status" value="1"/>
</dbReference>
<dbReference type="Gene3D" id="2.130.10.10">
    <property type="entry name" value="YVTN repeat-like/Quinoprotein amine dehydrogenase"/>
    <property type="match status" value="3"/>
</dbReference>
<comment type="caution">
    <text evidence="2">The sequence shown here is derived from an EMBL/GenBank/DDBJ whole genome shotgun (WGS) entry which is preliminary data.</text>
</comment>
<dbReference type="Proteomes" id="UP000318995">
    <property type="component" value="Unassembled WGS sequence"/>
</dbReference>
<evidence type="ECO:0000256" key="1">
    <source>
        <dbReference type="PROSITE-ProRule" id="PRU00221"/>
    </source>
</evidence>
<organism evidence="2 3">
    <name type="scientific">Botrimarina hoheduenensis</name>
    <dbReference type="NCBI Taxonomy" id="2528000"/>
    <lineage>
        <taxon>Bacteria</taxon>
        <taxon>Pseudomonadati</taxon>
        <taxon>Planctomycetota</taxon>
        <taxon>Planctomycetia</taxon>
        <taxon>Pirellulales</taxon>
        <taxon>Lacipirellulaceae</taxon>
        <taxon>Botrimarina</taxon>
    </lineage>
</organism>
<protein>
    <submittedName>
        <fullName evidence="2">WD domain, G-beta repeat</fullName>
    </submittedName>
</protein>
<feature type="repeat" description="WD" evidence="1">
    <location>
        <begin position="153"/>
        <end position="184"/>
    </location>
</feature>
<accession>A0A5C5WB78</accession>
<dbReference type="InterPro" id="IPR001680">
    <property type="entry name" value="WD40_rpt"/>
</dbReference>
<dbReference type="Gene3D" id="3.40.50.1460">
    <property type="match status" value="1"/>
</dbReference>
<dbReference type="PROSITE" id="PS50294">
    <property type="entry name" value="WD_REPEATS_REGION"/>
    <property type="match status" value="3"/>
</dbReference>
<dbReference type="OrthoDB" id="230341at2"/>
<dbReference type="SUPFAM" id="SSF50978">
    <property type="entry name" value="WD40 repeat-like"/>
    <property type="match status" value="1"/>
</dbReference>
<reference evidence="2 3" key="1">
    <citation type="submission" date="2019-02" db="EMBL/GenBank/DDBJ databases">
        <title>Deep-cultivation of Planctomycetes and their phenomic and genomic characterization uncovers novel biology.</title>
        <authorList>
            <person name="Wiegand S."/>
            <person name="Jogler M."/>
            <person name="Boedeker C."/>
            <person name="Pinto D."/>
            <person name="Vollmers J."/>
            <person name="Rivas-Marin E."/>
            <person name="Kohn T."/>
            <person name="Peeters S.H."/>
            <person name="Heuer A."/>
            <person name="Rast P."/>
            <person name="Oberbeckmann S."/>
            <person name="Bunk B."/>
            <person name="Jeske O."/>
            <person name="Meyerdierks A."/>
            <person name="Storesund J.E."/>
            <person name="Kallscheuer N."/>
            <person name="Luecker S."/>
            <person name="Lage O.M."/>
            <person name="Pohl T."/>
            <person name="Merkel B.J."/>
            <person name="Hornburger P."/>
            <person name="Mueller R.-W."/>
            <person name="Bruemmer F."/>
            <person name="Labrenz M."/>
            <person name="Spormann A.M."/>
            <person name="Op Den Camp H."/>
            <person name="Overmann J."/>
            <person name="Amann R."/>
            <person name="Jetten M.S.M."/>
            <person name="Mascher T."/>
            <person name="Medema M.H."/>
            <person name="Devos D.P."/>
            <person name="Kaster A.-K."/>
            <person name="Ovreas L."/>
            <person name="Rohde M."/>
            <person name="Galperin M.Y."/>
            <person name="Jogler C."/>
        </authorList>
    </citation>
    <scope>NUCLEOTIDE SEQUENCE [LARGE SCALE GENOMIC DNA]</scope>
    <source>
        <strain evidence="2 3">Pla111</strain>
    </source>
</reference>
<dbReference type="PANTHER" id="PTHR19879">
    <property type="entry name" value="TRANSCRIPTION INITIATION FACTOR TFIID"/>
    <property type="match status" value="1"/>
</dbReference>
<feature type="repeat" description="WD" evidence="1">
    <location>
        <begin position="43"/>
        <end position="74"/>
    </location>
</feature>
<dbReference type="PROSITE" id="PS50082">
    <property type="entry name" value="WD_REPEATS_2"/>
    <property type="match status" value="3"/>
</dbReference>
<feature type="repeat" description="WD" evidence="1">
    <location>
        <begin position="546"/>
        <end position="579"/>
    </location>
</feature>
<proteinExistence type="predicted"/>
<dbReference type="SMART" id="SM00320">
    <property type="entry name" value="WD40"/>
    <property type="match status" value="4"/>
</dbReference>